<protein>
    <recommendedName>
        <fullName evidence="4">DUF2208 domain-containing protein</fullName>
    </recommendedName>
</protein>
<accession>F0QV61</accession>
<dbReference type="InterPro" id="IPR009198">
    <property type="entry name" value="UCP014484_TM"/>
</dbReference>
<feature type="transmembrane region" description="Helical" evidence="1">
    <location>
        <begin position="123"/>
        <end position="141"/>
    </location>
</feature>
<dbReference type="KEGG" id="vmo:VMUT_0582"/>
<organism evidence="2 3">
    <name type="scientific">Vulcanisaeta moutnovskia (strain 768-28)</name>
    <dbReference type="NCBI Taxonomy" id="985053"/>
    <lineage>
        <taxon>Archaea</taxon>
        <taxon>Thermoproteota</taxon>
        <taxon>Thermoprotei</taxon>
        <taxon>Thermoproteales</taxon>
        <taxon>Thermoproteaceae</taxon>
        <taxon>Vulcanisaeta</taxon>
    </lineage>
</organism>
<evidence type="ECO:0000313" key="3">
    <source>
        <dbReference type="Proteomes" id="UP000007485"/>
    </source>
</evidence>
<keyword evidence="1" id="KW-0812">Transmembrane</keyword>
<dbReference type="eggNOG" id="arCOG04319">
    <property type="taxonomic scope" value="Archaea"/>
</dbReference>
<feature type="transmembrane region" description="Helical" evidence="1">
    <location>
        <begin position="20"/>
        <end position="42"/>
    </location>
</feature>
<feature type="transmembrane region" description="Helical" evidence="1">
    <location>
        <begin position="48"/>
        <end position="69"/>
    </location>
</feature>
<dbReference type="HOGENOM" id="CLU_951942_0_0_2"/>
<dbReference type="STRING" id="985053.VMUT_0582"/>
<evidence type="ECO:0008006" key="4">
    <source>
        <dbReference type="Google" id="ProtNLM"/>
    </source>
</evidence>
<keyword evidence="1" id="KW-0472">Membrane</keyword>
<keyword evidence="3" id="KW-1185">Reference proteome</keyword>
<keyword evidence="1" id="KW-1133">Transmembrane helix</keyword>
<proteinExistence type="predicted"/>
<gene>
    <name evidence="2" type="ordered locus">VMUT_0582</name>
</gene>
<sequence>MGIRVKNGMFTQQNNLRSKVLRYLWPILFTIVFALVGAWGNVSHETSITYIIVIAYLAIFFGIVITIGIRSTRVRFREIEEYMKSTKSGAIEKLTRDDFMKAMEKDTEYAQEMNKFVKAQMKNLVILMVVLIGLLMLYTYVLSGPFITLAKYISNAVNIGYYLKPWFTQTIEEANLYYAYFIDYLIYFGVFFVLMYVIFRMMRMPFMTTNVQVTDYPYTVTKELIIFKDAMLIDGMYLLKSPIPVKQIIINEKRRFIEFQLSKPLSGLPYTKIRIYHKSPRELWDKVMKNLFKVEDSTAK</sequence>
<dbReference type="AlphaFoldDB" id="F0QV61"/>
<evidence type="ECO:0000313" key="2">
    <source>
        <dbReference type="EMBL" id="ADY00793.1"/>
    </source>
</evidence>
<dbReference type="Proteomes" id="UP000007485">
    <property type="component" value="Chromosome"/>
</dbReference>
<reference evidence="2 3" key="1">
    <citation type="journal article" date="2011" name="J. Bacteriol.">
        <title>Complete genome sequence of 'Vulcanisaeta moutnovskia' strain 768-28, a novel member of the hyperthermophilic crenarchaeal genus vulcanisaeta.</title>
        <authorList>
            <person name="Gumerov V.M."/>
            <person name="Mardanov A.V."/>
            <person name="Beletsky A.V."/>
            <person name="Prokofeva M.I."/>
            <person name="Bonch-Osmolovskaya E.A."/>
            <person name="Ravin N.V."/>
            <person name="Skryabin K.G."/>
        </authorList>
    </citation>
    <scope>NUCLEOTIDE SEQUENCE [LARGE SCALE GENOMIC DNA]</scope>
    <source>
        <strain evidence="2 3">768-28</strain>
    </source>
</reference>
<feature type="transmembrane region" description="Helical" evidence="1">
    <location>
        <begin position="177"/>
        <end position="199"/>
    </location>
</feature>
<dbReference type="EMBL" id="CP002529">
    <property type="protein sequence ID" value="ADY00793.1"/>
    <property type="molecule type" value="Genomic_DNA"/>
</dbReference>
<evidence type="ECO:0000256" key="1">
    <source>
        <dbReference type="SAM" id="Phobius"/>
    </source>
</evidence>
<dbReference type="Pfam" id="PF09973">
    <property type="entry name" value="DUF2208"/>
    <property type="match status" value="1"/>
</dbReference>
<name>F0QV61_VULM7</name>